<feature type="domain" description="IRG-type G" evidence="5">
    <location>
        <begin position="514"/>
        <end position="689"/>
    </location>
</feature>
<keyword evidence="4" id="KW-0342">GTP-binding</keyword>
<accession>A0A8B6DEU4</accession>
<comment type="similarity">
    <text evidence="1">Belongs to the TRAFAC class dynamin-like GTPase superfamily. IRG family.</text>
</comment>
<sequence length="871" mass="100106">MATINDLEGFNRLMQSCIVLFDIHPTMLRDMFLNSCPPITLDKKIQNAGKNFMNSLHKTEKTVVRNMKTKGYREMDGSLLYKLIRYFELVDMPSEGWGKEPKPHALNQGDDVERLRYLRNSVFHRTESAMKPTESKSFFEGFRQCAERLDQFLQRPTKVYTDRIMEVQSKTVDDASSLTYHEMLDNTLQLTETLSWNKCHKVEVDSSGFYKITLYCSSALREEIGNDANKEKEHTIQCDNYDTFLVPESKFCNKCGEIIDKTSICSKCNNAVSKENNYCSKCGEQLRREDGSKDVKIVITGLPDNPVILEAIQRETICINELLSFIKVNYIEKGSVVLLVSIANMASLSLQKLSKQVQLFVYMILEIPDINGRMKNDLDILLLPVDFVITTEKEYTMQCDNCDTLLLPDSKFCNKCGVHIDKKFICSNCNNTVSNEKNDCPKCGEQLRRDSDTLKTTVNIPEQNRDSRFLQAQSAIKGLGSFQEVKQLMKKINEEGSEGLVEHINTTLDKWKKEKVKFGLAGGTGMGKSSFINALMGHTEENRAKTSAYGNTTVSTTEYFDISFTDCPGYGTPYFTNQAYCRQTSIELFDYVLIFFYAVTTDVIWFAKTLEERKMKFCFVRTRLDIDVDSAKFDKAEDTDPESIASTLRTTAVDTFEKEGLSNPFVFVISNRRKDIGHFPDLLSHIEQVLHKEKYQALIYEKSTYTRDTIIRKHRLLCERINSVTMRAVIEEGEEAKDCDSGNVEDEKKGIKLQQTVRCLERELLFYIETFELNKKTSIALIGQERVSQKLKFARFLTSGIENYIADFITKELEILLDESTSDQKKFADDDMEQYLEYPFLHPSRKLLSKVLDGLQEDAFIIFEEFQKEEC</sequence>
<keyword evidence="7" id="KW-1185">Reference proteome</keyword>
<dbReference type="InterPro" id="IPR007743">
    <property type="entry name" value="Immunity-related_GTPase-like"/>
</dbReference>
<dbReference type="Gene3D" id="3.40.50.300">
    <property type="entry name" value="P-loop containing nucleotide triphosphate hydrolases"/>
    <property type="match status" value="1"/>
</dbReference>
<keyword evidence="2" id="KW-0547">Nucleotide-binding</keyword>
<comment type="caution">
    <text evidence="6">The sequence shown here is derived from an EMBL/GenBank/DDBJ whole genome shotgun (WGS) entry which is preliminary data.</text>
</comment>
<proteinExistence type="inferred from homology"/>
<dbReference type="PANTHER" id="PTHR32341:SF10">
    <property type="entry name" value="INTERFERON-INDUCIBLE GTPASE 5"/>
    <property type="match status" value="1"/>
</dbReference>
<gene>
    <name evidence="6" type="ORF">MGAL_10B041516</name>
</gene>
<dbReference type="GO" id="GO:0005525">
    <property type="term" value="F:GTP binding"/>
    <property type="evidence" value="ECO:0007669"/>
    <property type="project" value="UniProtKB-KW"/>
</dbReference>
<dbReference type="OrthoDB" id="422720at2759"/>
<evidence type="ECO:0000256" key="1">
    <source>
        <dbReference type="ARBA" id="ARBA00005429"/>
    </source>
</evidence>
<dbReference type="GO" id="GO:0016787">
    <property type="term" value="F:hydrolase activity"/>
    <property type="evidence" value="ECO:0007669"/>
    <property type="project" value="UniProtKB-KW"/>
</dbReference>
<dbReference type="Pfam" id="PF18738">
    <property type="entry name" value="HEPN_DZIP3"/>
    <property type="match status" value="1"/>
</dbReference>
<dbReference type="InterPro" id="IPR041249">
    <property type="entry name" value="HEPN_DZIP3"/>
</dbReference>
<evidence type="ECO:0000256" key="2">
    <source>
        <dbReference type="ARBA" id="ARBA00022741"/>
    </source>
</evidence>
<dbReference type="EMBL" id="UYJE01003420">
    <property type="protein sequence ID" value="VDI19173.1"/>
    <property type="molecule type" value="Genomic_DNA"/>
</dbReference>
<protein>
    <recommendedName>
        <fullName evidence="5">IRG-type G domain-containing protein</fullName>
    </recommendedName>
</protein>
<keyword evidence="3" id="KW-0378">Hydrolase</keyword>
<dbReference type="AlphaFoldDB" id="A0A8B6DEU4"/>
<evidence type="ECO:0000313" key="7">
    <source>
        <dbReference type="Proteomes" id="UP000596742"/>
    </source>
</evidence>
<name>A0A8B6DEU4_MYTGA</name>
<dbReference type="InterPro" id="IPR051515">
    <property type="entry name" value="IRG"/>
</dbReference>
<dbReference type="PROSITE" id="PS51716">
    <property type="entry name" value="G_IRG"/>
    <property type="match status" value="1"/>
</dbReference>
<dbReference type="Pfam" id="PF05049">
    <property type="entry name" value="IIGP"/>
    <property type="match status" value="1"/>
</dbReference>
<dbReference type="InterPro" id="IPR027417">
    <property type="entry name" value="P-loop_NTPase"/>
</dbReference>
<dbReference type="GO" id="GO:0016020">
    <property type="term" value="C:membrane"/>
    <property type="evidence" value="ECO:0007669"/>
    <property type="project" value="InterPro"/>
</dbReference>
<dbReference type="SUPFAM" id="SSF52540">
    <property type="entry name" value="P-loop containing nucleoside triphosphate hydrolases"/>
    <property type="match status" value="1"/>
</dbReference>
<evidence type="ECO:0000259" key="5">
    <source>
        <dbReference type="PROSITE" id="PS51716"/>
    </source>
</evidence>
<dbReference type="PANTHER" id="PTHR32341">
    <property type="entry name" value="INTERFERON-INDUCIBLE GTPASE"/>
    <property type="match status" value="1"/>
</dbReference>
<organism evidence="6 7">
    <name type="scientific">Mytilus galloprovincialis</name>
    <name type="common">Mediterranean mussel</name>
    <dbReference type="NCBI Taxonomy" id="29158"/>
    <lineage>
        <taxon>Eukaryota</taxon>
        <taxon>Metazoa</taxon>
        <taxon>Spiralia</taxon>
        <taxon>Lophotrochozoa</taxon>
        <taxon>Mollusca</taxon>
        <taxon>Bivalvia</taxon>
        <taxon>Autobranchia</taxon>
        <taxon>Pteriomorphia</taxon>
        <taxon>Mytilida</taxon>
        <taxon>Mytiloidea</taxon>
        <taxon>Mytilidae</taxon>
        <taxon>Mytilinae</taxon>
        <taxon>Mytilus</taxon>
    </lineage>
</organism>
<dbReference type="InterPro" id="IPR030385">
    <property type="entry name" value="G_IRG_dom"/>
</dbReference>
<evidence type="ECO:0000256" key="4">
    <source>
        <dbReference type="ARBA" id="ARBA00023134"/>
    </source>
</evidence>
<reference evidence="6" key="1">
    <citation type="submission" date="2018-11" db="EMBL/GenBank/DDBJ databases">
        <authorList>
            <person name="Alioto T."/>
            <person name="Alioto T."/>
        </authorList>
    </citation>
    <scope>NUCLEOTIDE SEQUENCE</scope>
</reference>
<evidence type="ECO:0000313" key="6">
    <source>
        <dbReference type="EMBL" id="VDI19173.1"/>
    </source>
</evidence>
<dbReference type="Proteomes" id="UP000596742">
    <property type="component" value="Unassembled WGS sequence"/>
</dbReference>
<evidence type="ECO:0000256" key="3">
    <source>
        <dbReference type="ARBA" id="ARBA00022801"/>
    </source>
</evidence>